<protein>
    <submittedName>
        <fullName evidence="1">Uncharacterized protein</fullName>
    </submittedName>
</protein>
<organism evidence="1 2">
    <name type="scientific">Mollisia scopiformis</name>
    <name type="common">Conifer needle endophyte fungus</name>
    <name type="synonym">Phialocephala scopiformis</name>
    <dbReference type="NCBI Taxonomy" id="149040"/>
    <lineage>
        <taxon>Eukaryota</taxon>
        <taxon>Fungi</taxon>
        <taxon>Dikarya</taxon>
        <taxon>Ascomycota</taxon>
        <taxon>Pezizomycotina</taxon>
        <taxon>Leotiomycetes</taxon>
        <taxon>Helotiales</taxon>
        <taxon>Mollisiaceae</taxon>
        <taxon>Mollisia</taxon>
    </lineage>
</organism>
<sequence>MTAITIRDFMGAAEHGRVSIANFLAGFLELMKQLQLFPPNPIPVEGEEEQNTLPRNSQLQTASDCFSRLVLGIITFQIRSDAVLHTKFMCEMKETENDTRNDLQSCLLYRGVSALYRALHKPDRGRFKEIQVHSDIWFAVHFSCRSPSRDSELNPVLLESAHTGVSDNDNTVAWDFLEKLPKLSNRESSQVPHNLTDFLSLGTGAHEYVKLASDPGPYNPIFAWNIVLHWILHGFPASSGVHLIMHPANLHIAQILTEWWSGKIDDVSIPMQFFKDLEIAIFHGRIVGLLETTRMI</sequence>
<dbReference type="KEGG" id="psco:LY89DRAFT_723486"/>
<keyword evidence="2" id="KW-1185">Reference proteome</keyword>
<gene>
    <name evidence="1" type="ORF">LY89DRAFT_723486</name>
</gene>
<dbReference type="AlphaFoldDB" id="A0A132BDZ5"/>
<dbReference type="InParanoid" id="A0A132BDZ5"/>
<reference evidence="1 2" key="1">
    <citation type="submission" date="2015-10" db="EMBL/GenBank/DDBJ databases">
        <title>Full genome of DAOMC 229536 Phialocephala scopiformis, a fungal endophyte of spruce producing the potent anti-insectan compound rugulosin.</title>
        <authorList>
            <consortium name="DOE Joint Genome Institute"/>
            <person name="Walker A.K."/>
            <person name="Frasz S.L."/>
            <person name="Seifert K.A."/>
            <person name="Miller J.D."/>
            <person name="Mondo S.J."/>
            <person name="Labutti K."/>
            <person name="Lipzen A."/>
            <person name="Dockter R."/>
            <person name="Kennedy M."/>
            <person name="Grigoriev I.V."/>
            <person name="Spatafora J.W."/>
        </authorList>
    </citation>
    <scope>NUCLEOTIDE SEQUENCE [LARGE SCALE GENOMIC DNA]</scope>
    <source>
        <strain evidence="1 2">CBS 120377</strain>
    </source>
</reference>
<evidence type="ECO:0000313" key="1">
    <source>
        <dbReference type="EMBL" id="KUJ10219.1"/>
    </source>
</evidence>
<dbReference type="EMBL" id="KQ947429">
    <property type="protein sequence ID" value="KUJ10219.1"/>
    <property type="molecule type" value="Genomic_DNA"/>
</dbReference>
<dbReference type="Proteomes" id="UP000070700">
    <property type="component" value="Unassembled WGS sequence"/>
</dbReference>
<dbReference type="GeneID" id="28828549"/>
<evidence type="ECO:0000313" key="2">
    <source>
        <dbReference type="Proteomes" id="UP000070700"/>
    </source>
</evidence>
<name>A0A132BDZ5_MOLSC</name>
<accession>A0A132BDZ5</accession>
<dbReference type="RefSeq" id="XP_018064574.1">
    <property type="nucleotide sequence ID" value="XM_018218823.1"/>
</dbReference>
<proteinExistence type="predicted"/>